<evidence type="ECO:0000256" key="9">
    <source>
        <dbReference type="ARBA" id="ARBA00048108"/>
    </source>
</evidence>
<evidence type="ECO:0000256" key="5">
    <source>
        <dbReference type="ARBA" id="ARBA00022741"/>
    </source>
</evidence>
<dbReference type="FunFam" id="3.90.1490.10:FF:000001">
    <property type="entry name" value="Diphthine--ammonia ligase"/>
    <property type="match status" value="1"/>
</dbReference>
<dbReference type="STRING" id="1890364.A0A2P6NVQ7"/>
<evidence type="ECO:0000256" key="2">
    <source>
        <dbReference type="ARBA" id="ARBA00012089"/>
    </source>
</evidence>
<dbReference type="InterPro" id="IPR002761">
    <property type="entry name" value="Diphthami_syn_dom"/>
</dbReference>
<evidence type="ECO:0000256" key="8">
    <source>
        <dbReference type="ARBA" id="ARBA00031552"/>
    </source>
</evidence>
<proteinExistence type="predicted"/>
<dbReference type="Proteomes" id="UP000241769">
    <property type="component" value="Unassembled WGS sequence"/>
</dbReference>
<dbReference type="GO" id="GO:0017178">
    <property type="term" value="F:diphthine-ammonia ligase activity"/>
    <property type="evidence" value="ECO:0007669"/>
    <property type="project" value="UniProtKB-EC"/>
</dbReference>
<comment type="caution">
    <text evidence="11">The sequence shown here is derived from an EMBL/GenBank/DDBJ whole genome shotgun (WGS) entry which is preliminary data.</text>
</comment>
<evidence type="ECO:0000313" key="11">
    <source>
        <dbReference type="EMBL" id="PRP88051.1"/>
    </source>
</evidence>
<keyword evidence="6" id="KW-0067">ATP-binding</keyword>
<dbReference type="Gene3D" id="3.90.1490.10">
    <property type="entry name" value="putative n-type atp pyrophosphatase, domain 2"/>
    <property type="match status" value="1"/>
</dbReference>
<dbReference type="AlphaFoldDB" id="A0A2P6NVQ7"/>
<protein>
    <recommendedName>
        <fullName evidence="3">Diphthine--ammonia ligase</fullName>
        <ecNumber evidence="2">6.3.1.14</ecNumber>
    </recommendedName>
    <alternativeName>
        <fullName evidence="7">Diphthamide synthase</fullName>
    </alternativeName>
    <alternativeName>
        <fullName evidence="8">Diphthamide synthetase</fullName>
    </alternativeName>
</protein>
<dbReference type="GO" id="GO:0017183">
    <property type="term" value="P:protein histidyl modification to diphthamide"/>
    <property type="evidence" value="ECO:0007669"/>
    <property type="project" value="TreeGrafter"/>
</dbReference>
<organism evidence="11 12">
    <name type="scientific">Planoprotostelium fungivorum</name>
    <dbReference type="NCBI Taxonomy" id="1890364"/>
    <lineage>
        <taxon>Eukaryota</taxon>
        <taxon>Amoebozoa</taxon>
        <taxon>Evosea</taxon>
        <taxon>Variosea</taxon>
        <taxon>Cavosteliida</taxon>
        <taxon>Cavosteliaceae</taxon>
        <taxon>Planoprotostelium</taxon>
    </lineage>
</organism>
<dbReference type="GO" id="GO:0005524">
    <property type="term" value="F:ATP binding"/>
    <property type="evidence" value="ECO:0007669"/>
    <property type="project" value="UniProtKB-KW"/>
</dbReference>
<dbReference type="PANTHER" id="PTHR12196">
    <property type="entry name" value="DOMAIN OF UNKNOWN FUNCTION 71 DUF71 -CONTAINING PROTEIN"/>
    <property type="match status" value="1"/>
</dbReference>
<sequence length="633" mass="71672">MKFVALVSGGKDSCFSIQKCLEEGHQLVAIANLRPKEGVDELDSYMYQSVGHEVIEAYSHCIGTSIEEGLEYFEAKRGDEVEDLFDLLQRINGEIPGIEAVSSGAILSTYQRNRVESVDQLELLNEMVTSGINAIMIKVAAIGLLPNRHLGKTLSQLQPHLLKIVHPCGEGGEYETLTLDAPYFLKRIIVDASEIIYGDGIQDSMGGLAHLRITSFHLEDKSEEEITVWRGTMSRIDKEATATHKKIPIKLHSIMGLSGHETDQSLEAQFETISAELKGDFMYRKESLNTIDILEHQGSSMNQIYYVYVYIRDMNRFVEMNNLYKRMFNRINPPARACISTILPRGRDVMMDCMIMRKDIEKTSHKTLHVQSVSQWAPASIGPYSQAKMVDGILYQAGQIGLVPNKMILCSDDTNSQLEQIVDNINAVYKSFDHIPSHCMSLTVYMINKEDLEMVQRRVEEIEGHQNRIVEYVGVTALPRNSNIEIQSISTSCFPLEIVHQDVGRIKTAILLLGGRKYIYHAQIREEQYHLSTVQGIFDLVQQENKSMEGISIKCYYDIQMDHTFSQDIDKMCEEYKIQDISVTPAHWLGESVMSLILTIPTVPHLLIQDGLDEVNQQPILSVLSLWPKVFMT</sequence>
<dbReference type="Gene3D" id="3.40.50.620">
    <property type="entry name" value="HUPs"/>
    <property type="match status" value="1"/>
</dbReference>
<dbReference type="InterPro" id="IPR035959">
    <property type="entry name" value="RutC-like_sf"/>
</dbReference>
<dbReference type="OrthoDB" id="686384at2759"/>
<accession>A0A2P6NVQ7</accession>
<keyword evidence="12" id="KW-1185">Reference proteome</keyword>
<evidence type="ECO:0000256" key="7">
    <source>
        <dbReference type="ARBA" id="ARBA00029814"/>
    </source>
</evidence>
<dbReference type="EC" id="6.3.1.14" evidence="2"/>
<dbReference type="Pfam" id="PF01902">
    <property type="entry name" value="Diphthami_syn_2"/>
    <property type="match status" value="1"/>
</dbReference>
<dbReference type="FunCoup" id="A0A2P6NVQ7">
    <property type="interactions" value="2"/>
</dbReference>
<feature type="domain" description="Diphthamide synthase" evidence="10">
    <location>
        <begin position="1"/>
        <end position="196"/>
    </location>
</feature>
<dbReference type="SUPFAM" id="SSF52402">
    <property type="entry name" value="Adenine nucleotide alpha hydrolases-like"/>
    <property type="match status" value="1"/>
</dbReference>
<evidence type="ECO:0000256" key="1">
    <source>
        <dbReference type="ARBA" id="ARBA00005156"/>
    </source>
</evidence>
<dbReference type="Pfam" id="PF01042">
    <property type="entry name" value="Ribonuc_L-PSP"/>
    <property type="match status" value="2"/>
</dbReference>
<evidence type="ECO:0000313" key="12">
    <source>
        <dbReference type="Proteomes" id="UP000241769"/>
    </source>
</evidence>
<evidence type="ECO:0000256" key="4">
    <source>
        <dbReference type="ARBA" id="ARBA00022598"/>
    </source>
</evidence>
<dbReference type="InterPro" id="IPR030662">
    <property type="entry name" value="DPH6/MJ0570"/>
</dbReference>
<dbReference type="Gene3D" id="3.30.1330.40">
    <property type="entry name" value="RutC-like"/>
    <property type="match status" value="2"/>
</dbReference>
<keyword evidence="4" id="KW-0436">Ligase</keyword>
<dbReference type="EMBL" id="MDYQ01000015">
    <property type="protein sequence ID" value="PRP88051.1"/>
    <property type="molecule type" value="Genomic_DNA"/>
</dbReference>
<dbReference type="CDD" id="cd01994">
    <property type="entry name" value="AANH_PF0828-like"/>
    <property type="match status" value="1"/>
</dbReference>
<dbReference type="InParanoid" id="A0A2P6NVQ7"/>
<dbReference type="SUPFAM" id="SSF55298">
    <property type="entry name" value="YjgF-like"/>
    <property type="match status" value="2"/>
</dbReference>
<comment type="catalytic activity">
    <reaction evidence="9">
        <text>diphthine-[translation elongation factor 2] + NH4(+) + ATP = diphthamide-[translation elongation factor 2] + AMP + diphosphate + H(+)</text>
        <dbReference type="Rhea" id="RHEA:19753"/>
        <dbReference type="Rhea" id="RHEA-COMP:10172"/>
        <dbReference type="Rhea" id="RHEA-COMP:10174"/>
        <dbReference type="ChEBI" id="CHEBI:15378"/>
        <dbReference type="ChEBI" id="CHEBI:16692"/>
        <dbReference type="ChEBI" id="CHEBI:28938"/>
        <dbReference type="ChEBI" id="CHEBI:30616"/>
        <dbReference type="ChEBI" id="CHEBI:33019"/>
        <dbReference type="ChEBI" id="CHEBI:82696"/>
        <dbReference type="ChEBI" id="CHEBI:456215"/>
        <dbReference type="EC" id="6.3.1.14"/>
    </reaction>
</comment>
<name>A0A2P6NVQ7_9EUKA</name>
<evidence type="ECO:0000259" key="10">
    <source>
        <dbReference type="Pfam" id="PF01902"/>
    </source>
</evidence>
<dbReference type="InterPro" id="IPR006175">
    <property type="entry name" value="YjgF/YER057c/UK114"/>
</dbReference>
<gene>
    <name evidence="11" type="ORF">PROFUN_04479</name>
</gene>
<keyword evidence="5" id="KW-0547">Nucleotide-binding</keyword>
<comment type="pathway">
    <text evidence="1">Protein modification; peptidyl-diphthamide biosynthesis.</text>
</comment>
<dbReference type="PANTHER" id="PTHR12196:SF2">
    <property type="entry name" value="DIPHTHINE--AMMONIA LIGASE"/>
    <property type="match status" value="1"/>
</dbReference>
<dbReference type="InterPro" id="IPR014729">
    <property type="entry name" value="Rossmann-like_a/b/a_fold"/>
</dbReference>
<evidence type="ECO:0000256" key="3">
    <source>
        <dbReference type="ARBA" id="ARBA00018426"/>
    </source>
</evidence>
<reference evidence="11 12" key="1">
    <citation type="journal article" date="2018" name="Genome Biol. Evol.">
        <title>Multiple Roots of Fruiting Body Formation in Amoebozoa.</title>
        <authorList>
            <person name="Hillmann F."/>
            <person name="Forbes G."/>
            <person name="Novohradska S."/>
            <person name="Ferling I."/>
            <person name="Riege K."/>
            <person name="Groth M."/>
            <person name="Westermann M."/>
            <person name="Marz M."/>
            <person name="Spaller T."/>
            <person name="Winckler T."/>
            <person name="Schaap P."/>
            <person name="Glockner G."/>
        </authorList>
    </citation>
    <scope>NUCLEOTIDE SEQUENCE [LARGE SCALE GENOMIC DNA]</scope>
    <source>
        <strain evidence="11 12">Jena</strain>
    </source>
</reference>
<evidence type="ECO:0000256" key="6">
    <source>
        <dbReference type="ARBA" id="ARBA00022840"/>
    </source>
</evidence>
<dbReference type="NCBIfam" id="TIGR00290">
    <property type="entry name" value="MJ0570_dom"/>
    <property type="match status" value="1"/>
</dbReference>